<evidence type="ECO:0000256" key="1">
    <source>
        <dbReference type="ARBA" id="ARBA00001933"/>
    </source>
</evidence>
<sequence>GCAPIVRAFEAGATEASPWPDPRTVAFGITVPKPLGDFLILEAVYSSNGTAVAVDDSDILAEQSRCARLEGAFVCPEGAAAFAAVRALRSDGWIGADERVVVLNTGAGIKYPETVDLNLNPALALG</sequence>
<dbReference type="Gene3D" id="3.40.50.1100">
    <property type="match status" value="1"/>
</dbReference>
<evidence type="ECO:0000256" key="2">
    <source>
        <dbReference type="ARBA" id="ARBA00022898"/>
    </source>
</evidence>
<feature type="domain" description="Tryptophan synthase beta chain-like PALP" evidence="3">
    <location>
        <begin position="1"/>
        <end position="106"/>
    </location>
</feature>
<dbReference type="InterPro" id="IPR036052">
    <property type="entry name" value="TrpB-like_PALP_sf"/>
</dbReference>
<organism evidence="4 5">
    <name type="scientific">Kibdelosporangium lantanae</name>
    <dbReference type="NCBI Taxonomy" id="1497396"/>
    <lineage>
        <taxon>Bacteria</taxon>
        <taxon>Bacillati</taxon>
        <taxon>Actinomycetota</taxon>
        <taxon>Actinomycetes</taxon>
        <taxon>Pseudonocardiales</taxon>
        <taxon>Pseudonocardiaceae</taxon>
        <taxon>Kibdelosporangium</taxon>
    </lineage>
</organism>
<dbReference type="Proteomes" id="UP001597045">
    <property type="component" value="Unassembled WGS sequence"/>
</dbReference>
<evidence type="ECO:0000259" key="3">
    <source>
        <dbReference type="Pfam" id="PF00291"/>
    </source>
</evidence>
<evidence type="ECO:0000313" key="4">
    <source>
        <dbReference type="EMBL" id="MFD1047372.1"/>
    </source>
</evidence>
<evidence type="ECO:0000313" key="5">
    <source>
        <dbReference type="Proteomes" id="UP001597045"/>
    </source>
</evidence>
<accession>A0ABW3M9H1</accession>
<feature type="non-terminal residue" evidence="4">
    <location>
        <position position="1"/>
    </location>
</feature>
<dbReference type="SUPFAM" id="SSF53686">
    <property type="entry name" value="Tryptophan synthase beta subunit-like PLP-dependent enzymes"/>
    <property type="match status" value="1"/>
</dbReference>
<name>A0ABW3M9H1_9PSEU</name>
<dbReference type="Pfam" id="PF00291">
    <property type="entry name" value="PALP"/>
    <property type="match status" value="1"/>
</dbReference>
<keyword evidence="5" id="KW-1185">Reference proteome</keyword>
<comment type="caution">
    <text evidence="4">The sequence shown here is derived from an EMBL/GenBank/DDBJ whole genome shotgun (WGS) entry which is preliminary data.</text>
</comment>
<keyword evidence="2" id="KW-0663">Pyridoxal phosphate</keyword>
<gene>
    <name evidence="4" type="ORF">ACFQ1S_18400</name>
</gene>
<reference evidence="5" key="1">
    <citation type="journal article" date="2019" name="Int. J. Syst. Evol. Microbiol.">
        <title>The Global Catalogue of Microorganisms (GCM) 10K type strain sequencing project: providing services to taxonomists for standard genome sequencing and annotation.</title>
        <authorList>
            <consortium name="The Broad Institute Genomics Platform"/>
            <consortium name="The Broad Institute Genome Sequencing Center for Infectious Disease"/>
            <person name="Wu L."/>
            <person name="Ma J."/>
        </authorList>
    </citation>
    <scope>NUCLEOTIDE SEQUENCE [LARGE SCALE GENOMIC DNA]</scope>
    <source>
        <strain evidence="5">JCM 31486</strain>
    </source>
</reference>
<proteinExistence type="predicted"/>
<comment type="cofactor">
    <cofactor evidence="1">
        <name>pyridoxal 5'-phosphate</name>
        <dbReference type="ChEBI" id="CHEBI:597326"/>
    </cofactor>
</comment>
<dbReference type="InterPro" id="IPR001926">
    <property type="entry name" value="TrpB-like_PALP"/>
</dbReference>
<dbReference type="EMBL" id="JBHTIS010001043">
    <property type="protein sequence ID" value="MFD1047372.1"/>
    <property type="molecule type" value="Genomic_DNA"/>
</dbReference>
<protein>
    <submittedName>
        <fullName evidence="4">Pyridoxal-phosphate dependent enzyme</fullName>
    </submittedName>
</protein>